<dbReference type="AlphaFoldDB" id="A0A835S218"/>
<name>A0A835S218_VANPL</name>
<organism evidence="2 3">
    <name type="scientific">Vanilla planifolia</name>
    <name type="common">Vanilla</name>
    <dbReference type="NCBI Taxonomy" id="51239"/>
    <lineage>
        <taxon>Eukaryota</taxon>
        <taxon>Viridiplantae</taxon>
        <taxon>Streptophyta</taxon>
        <taxon>Embryophyta</taxon>
        <taxon>Tracheophyta</taxon>
        <taxon>Spermatophyta</taxon>
        <taxon>Magnoliopsida</taxon>
        <taxon>Liliopsida</taxon>
        <taxon>Asparagales</taxon>
        <taxon>Orchidaceae</taxon>
        <taxon>Vanilloideae</taxon>
        <taxon>Vanilleae</taxon>
        <taxon>Vanilla</taxon>
    </lineage>
</organism>
<feature type="region of interest" description="Disordered" evidence="1">
    <location>
        <begin position="1"/>
        <end position="21"/>
    </location>
</feature>
<gene>
    <name evidence="2" type="ORF">HPP92_000398</name>
</gene>
<dbReference type="EMBL" id="JADCNL010000001">
    <property type="protein sequence ID" value="KAG0495707.1"/>
    <property type="molecule type" value="Genomic_DNA"/>
</dbReference>
<evidence type="ECO:0000256" key="1">
    <source>
        <dbReference type="SAM" id="MobiDB-lite"/>
    </source>
</evidence>
<feature type="region of interest" description="Disordered" evidence="1">
    <location>
        <begin position="177"/>
        <end position="216"/>
    </location>
</feature>
<comment type="caution">
    <text evidence="2">The sequence shown here is derived from an EMBL/GenBank/DDBJ whole genome shotgun (WGS) entry which is preliminary data.</text>
</comment>
<dbReference type="Proteomes" id="UP000636800">
    <property type="component" value="Chromosome 1"/>
</dbReference>
<reference evidence="2 3" key="1">
    <citation type="journal article" date="2020" name="Nat. Food">
        <title>A phased Vanilla planifolia genome enables genetic improvement of flavour and production.</title>
        <authorList>
            <person name="Hasing T."/>
            <person name="Tang H."/>
            <person name="Brym M."/>
            <person name="Khazi F."/>
            <person name="Huang T."/>
            <person name="Chambers A.H."/>
        </authorList>
    </citation>
    <scope>NUCLEOTIDE SEQUENCE [LARGE SCALE GENOMIC DNA]</scope>
    <source>
        <tissue evidence="2">Leaf</tissue>
    </source>
</reference>
<feature type="compositionally biased region" description="Acidic residues" evidence="1">
    <location>
        <begin position="1"/>
        <end position="10"/>
    </location>
</feature>
<dbReference type="PANTHER" id="PTHR46524:SF7">
    <property type="entry name" value="CW-TYPE ZINC FINGER"/>
    <property type="match status" value="1"/>
</dbReference>
<protein>
    <submittedName>
        <fullName evidence="2">Uncharacterized protein</fullName>
    </submittedName>
</protein>
<sequence length="216" mass="23222">MDENEVEDGEAFPGHEEDIDPDALSYIDEKLQDVLGHFQKEFEGGVSAETLGAKFGGYGSFLPAYQRSPSILAQHKSPVKVANHNISKSPYNSLSESGNQSAPVQVAASIVKAIPESGMQPIEKTTKRDKCSMECVTQNESISKSVSIGDPGSLKVRIKVRPGNVLVRNNPDIYSDLGLDVSPSPSLDDSPCESRELSLESPDTLCGSPSTILQEN</sequence>
<proteinExistence type="predicted"/>
<accession>A0A835S218</accession>
<feature type="compositionally biased region" description="Low complexity" evidence="1">
    <location>
        <begin position="177"/>
        <end position="189"/>
    </location>
</feature>
<dbReference type="PANTHER" id="PTHR46524">
    <property type="entry name" value="CW-TYPE ZINC FINGER"/>
    <property type="match status" value="1"/>
</dbReference>
<evidence type="ECO:0000313" key="2">
    <source>
        <dbReference type="EMBL" id="KAG0495707.1"/>
    </source>
</evidence>
<feature type="compositionally biased region" description="Polar residues" evidence="1">
    <location>
        <begin position="207"/>
        <end position="216"/>
    </location>
</feature>
<keyword evidence="3" id="KW-1185">Reference proteome</keyword>
<dbReference type="OrthoDB" id="418615at2759"/>
<dbReference type="InterPro" id="IPR055300">
    <property type="entry name" value="CWZF3/5/7"/>
</dbReference>
<evidence type="ECO:0000313" key="3">
    <source>
        <dbReference type="Proteomes" id="UP000636800"/>
    </source>
</evidence>